<dbReference type="CDD" id="cd01392">
    <property type="entry name" value="HTH_LacI"/>
    <property type="match status" value="1"/>
</dbReference>
<reference evidence="5 6" key="1">
    <citation type="submission" date="2017-07" db="EMBL/GenBank/DDBJ databases">
        <title>Genome sequencing and assembly of Paenibacillus rigui.</title>
        <authorList>
            <person name="Mayilraj S."/>
        </authorList>
    </citation>
    <scope>NUCLEOTIDE SEQUENCE [LARGE SCALE GENOMIC DNA]</scope>
    <source>
        <strain evidence="5 6">JCM 16352</strain>
    </source>
</reference>
<evidence type="ECO:0000313" key="6">
    <source>
        <dbReference type="Proteomes" id="UP000215509"/>
    </source>
</evidence>
<evidence type="ECO:0000259" key="4">
    <source>
        <dbReference type="PROSITE" id="PS50932"/>
    </source>
</evidence>
<gene>
    <name evidence="5" type="ORF">CF651_06095</name>
</gene>
<dbReference type="InterPro" id="IPR000843">
    <property type="entry name" value="HTH_LacI"/>
</dbReference>
<dbReference type="SUPFAM" id="SSF47413">
    <property type="entry name" value="lambda repressor-like DNA-binding domains"/>
    <property type="match status" value="1"/>
</dbReference>
<dbReference type="InterPro" id="IPR028082">
    <property type="entry name" value="Peripla_BP_I"/>
</dbReference>
<proteinExistence type="predicted"/>
<dbReference type="PANTHER" id="PTHR30146">
    <property type="entry name" value="LACI-RELATED TRANSCRIPTIONAL REPRESSOR"/>
    <property type="match status" value="1"/>
</dbReference>
<evidence type="ECO:0000313" key="5">
    <source>
        <dbReference type="EMBL" id="OXM87214.1"/>
    </source>
</evidence>
<dbReference type="Proteomes" id="UP000215509">
    <property type="component" value="Unassembled WGS sequence"/>
</dbReference>
<sequence>MNKNRSVTIVDIAEAAGVSIATVSNVLNRRKVPMAEETIRKVEKAAEELGYRRNVMAASLSRRKSYELGLIVPSFTGYYGRFAEEMERKAHEYGYHMSVFSAGGYDPDMEKRHLDVLLQRRVEGLFCHGLAMSPDSTRQIVGVGTPLVLFNAWNWPEDLAVGAVNLDVGTACIDGLKHLAAQGCRTMFYLGRSQSYATNVERKRGFRQGLSELSDEVLYASQLDVDVTSYAECVAITQEHKADDGPIGIMSFDDMVALKFMSAVLEKGYRVPQDYKIMGINNDTISSSCYPQISTFDIPYGQQAQIAIGLMLRELGEESKLNDEQEPTLLPEPGVHEVRIPLTMVPRLSTQL</sequence>
<dbReference type="PROSITE" id="PS00356">
    <property type="entry name" value="HTH_LACI_1"/>
    <property type="match status" value="1"/>
</dbReference>
<evidence type="ECO:0000256" key="3">
    <source>
        <dbReference type="ARBA" id="ARBA00023163"/>
    </source>
</evidence>
<dbReference type="PROSITE" id="PS50932">
    <property type="entry name" value="HTH_LACI_2"/>
    <property type="match status" value="1"/>
</dbReference>
<dbReference type="InterPro" id="IPR046335">
    <property type="entry name" value="LacI/GalR-like_sensor"/>
</dbReference>
<dbReference type="SMART" id="SM00354">
    <property type="entry name" value="HTH_LACI"/>
    <property type="match status" value="1"/>
</dbReference>
<keyword evidence="1" id="KW-0805">Transcription regulation</keyword>
<dbReference type="Pfam" id="PF13377">
    <property type="entry name" value="Peripla_BP_3"/>
    <property type="match status" value="1"/>
</dbReference>
<comment type="caution">
    <text evidence="5">The sequence shown here is derived from an EMBL/GenBank/DDBJ whole genome shotgun (WGS) entry which is preliminary data.</text>
</comment>
<organism evidence="5 6">
    <name type="scientific">Paenibacillus rigui</name>
    <dbReference type="NCBI Taxonomy" id="554312"/>
    <lineage>
        <taxon>Bacteria</taxon>
        <taxon>Bacillati</taxon>
        <taxon>Bacillota</taxon>
        <taxon>Bacilli</taxon>
        <taxon>Bacillales</taxon>
        <taxon>Paenibacillaceae</taxon>
        <taxon>Paenibacillus</taxon>
    </lineage>
</organism>
<dbReference type="OrthoDB" id="2520732at2"/>
<dbReference type="SUPFAM" id="SSF53822">
    <property type="entry name" value="Periplasmic binding protein-like I"/>
    <property type="match status" value="1"/>
</dbReference>
<dbReference type="EMBL" id="NMQW01000008">
    <property type="protein sequence ID" value="OXM87214.1"/>
    <property type="molecule type" value="Genomic_DNA"/>
</dbReference>
<keyword evidence="2" id="KW-0238">DNA-binding</keyword>
<dbReference type="GO" id="GO:0000976">
    <property type="term" value="F:transcription cis-regulatory region binding"/>
    <property type="evidence" value="ECO:0007669"/>
    <property type="project" value="TreeGrafter"/>
</dbReference>
<protein>
    <submittedName>
        <fullName evidence="5">LacI family transcriptional regulator</fullName>
    </submittedName>
</protein>
<dbReference type="Pfam" id="PF00356">
    <property type="entry name" value="LacI"/>
    <property type="match status" value="1"/>
</dbReference>
<keyword evidence="3" id="KW-0804">Transcription</keyword>
<dbReference type="RefSeq" id="WP_094013962.1">
    <property type="nucleotide sequence ID" value="NZ_NMQW01000008.1"/>
</dbReference>
<dbReference type="PRINTS" id="PR00036">
    <property type="entry name" value="HTHLACI"/>
</dbReference>
<feature type="domain" description="HTH lacI-type" evidence="4">
    <location>
        <begin position="7"/>
        <end position="62"/>
    </location>
</feature>
<evidence type="ECO:0000256" key="2">
    <source>
        <dbReference type="ARBA" id="ARBA00023125"/>
    </source>
</evidence>
<accession>A0A229UUZ9</accession>
<name>A0A229UUZ9_9BACL</name>
<keyword evidence="6" id="KW-1185">Reference proteome</keyword>
<dbReference type="PANTHER" id="PTHR30146:SF109">
    <property type="entry name" value="HTH-TYPE TRANSCRIPTIONAL REGULATOR GALS"/>
    <property type="match status" value="1"/>
</dbReference>
<dbReference type="Gene3D" id="1.10.260.40">
    <property type="entry name" value="lambda repressor-like DNA-binding domains"/>
    <property type="match status" value="1"/>
</dbReference>
<dbReference type="GO" id="GO:0003700">
    <property type="term" value="F:DNA-binding transcription factor activity"/>
    <property type="evidence" value="ECO:0007669"/>
    <property type="project" value="TreeGrafter"/>
</dbReference>
<evidence type="ECO:0000256" key="1">
    <source>
        <dbReference type="ARBA" id="ARBA00023015"/>
    </source>
</evidence>
<dbReference type="InterPro" id="IPR010982">
    <property type="entry name" value="Lambda_DNA-bd_dom_sf"/>
</dbReference>
<dbReference type="Gene3D" id="3.40.50.2300">
    <property type="match status" value="2"/>
</dbReference>
<dbReference type="AlphaFoldDB" id="A0A229UUZ9"/>
<dbReference type="CDD" id="cd06267">
    <property type="entry name" value="PBP1_LacI_sugar_binding-like"/>
    <property type="match status" value="1"/>
</dbReference>